<proteinExistence type="predicted"/>
<dbReference type="EMBL" id="JRPN01000018">
    <property type="protein sequence ID" value="KGT77324.1"/>
    <property type="molecule type" value="Genomic_DNA"/>
</dbReference>
<gene>
    <name evidence="1" type="ORF">MA20_22285</name>
</gene>
<sequence length="73" mass="7882">METFRAMSRAVHSFTQGAVTKAVKAVVKAGVKVGRVEIALDRIIVFAGEPEAAAPTDDLDRELAEFEARHGQD</sequence>
<dbReference type="Proteomes" id="UP000030377">
    <property type="component" value="Unassembled WGS sequence"/>
</dbReference>
<name>A0A0A3XVJ5_BRAJP</name>
<accession>A0A0A3XVJ5</accession>
<comment type="caution">
    <text evidence="1">The sequence shown here is derived from an EMBL/GenBank/DDBJ whole genome shotgun (WGS) entry which is preliminary data.</text>
</comment>
<dbReference type="AlphaFoldDB" id="A0A0A3XVJ5"/>
<evidence type="ECO:0000313" key="1">
    <source>
        <dbReference type="EMBL" id="KGT77324.1"/>
    </source>
</evidence>
<reference evidence="1 2" key="1">
    <citation type="submission" date="2014-09" db="EMBL/GenBank/DDBJ databases">
        <title>Draft genome of Bradyrhizobium japonicum Is-34.</title>
        <authorList>
            <person name="Tsurumaru H."/>
            <person name="Yamakawa T."/>
            <person name="Hashimoto S."/>
            <person name="Okizaki K."/>
            <person name="Kanesaki Y."/>
            <person name="Yoshikawa H."/>
            <person name="Yajima S."/>
        </authorList>
    </citation>
    <scope>NUCLEOTIDE SEQUENCE [LARGE SCALE GENOMIC DNA]</scope>
    <source>
        <strain evidence="1 2">Is-34</strain>
    </source>
</reference>
<evidence type="ECO:0000313" key="2">
    <source>
        <dbReference type="Proteomes" id="UP000030377"/>
    </source>
</evidence>
<organism evidence="1 2">
    <name type="scientific">Bradyrhizobium japonicum</name>
    <dbReference type="NCBI Taxonomy" id="375"/>
    <lineage>
        <taxon>Bacteria</taxon>
        <taxon>Pseudomonadati</taxon>
        <taxon>Pseudomonadota</taxon>
        <taxon>Alphaproteobacteria</taxon>
        <taxon>Hyphomicrobiales</taxon>
        <taxon>Nitrobacteraceae</taxon>
        <taxon>Bradyrhizobium</taxon>
    </lineage>
</organism>
<protein>
    <submittedName>
        <fullName evidence="1">Uncharacterized protein</fullName>
    </submittedName>
</protein>
<dbReference type="RefSeq" id="WP_041956932.1">
    <property type="nucleotide sequence ID" value="NZ_JRPN01000018.1"/>
</dbReference>